<dbReference type="OrthoDB" id="9936710at2759"/>
<evidence type="ECO:0000313" key="4">
    <source>
        <dbReference type="Proteomes" id="UP000796761"/>
    </source>
</evidence>
<dbReference type="AlphaFoldDB" id="A0A8K1GP86"/>
<sequence>MGLSRAEPAELDPESTRTLELDPCSPDPQSLTPLKPLCPLCGQYQSDLPTVPKKNQFGFFLNCRLHVFAVAMVQESEAVAASKPTIVEQPPLSSVSVKRQVGCSEDYLLSKLPLDGQEVPFVVPPFKLAYVQPKNLPSISHAGGIKESARASFGERKAELHGVYQWPRYDVYNPFYLEHRVSPDLGRRFQAKPDSRKLYGSVSDLRPSALPGSLDVSRSMFDLRSPPHRFMKRYDSVSSVPSSTSSRKDSQGSNRSLDTITLSGDERDFGRLNVKLCYVSSVEQIWITVLHCKDLTWPSSCGENPRICIKGILTLPKPVHFKSSAKEGCNDIEFMETFVFAIKLQSLQAVRLVFKIQTQTPRKKTIGECSLALRELSSQESNHWLDISPPSKAPVCRADLQIGTCFQAINRRIQLQILEAQNLPVSSTPLSSNFYVKVGMFCTEGIIYKKKTRLLKSTNGQVKWGEMMAFPVSQAEQGISFLIKLYSKSSVRRKHFLGQIWLSSDSSNSEAAEQWKDTIANPEKVVVKWYSIGPS</sequence>
<dbReference type="Pfam" id="PF00168">
    <property type="entry name" value="C2"/>
    <property type="match status" value="2"/>
</dbReference>
<dbReference type="InterPro" id="IPR000008">
    <property type="entry name" value="C2_dom"/>
</dbReference>
<dbReference type="PANTHER" id="PTHR46887">
    <property type="entry name" value="TANDEM C2 DOMAINS NUCLEAR PROTEIN"/>
    <property type="match status" value="1"/>
</dbReference>
<feature type="domain" description="C2" evidence="2">
    <location>
        <begin position="268"/>
        <end position="385"/>
    </location>
</feature>
<keyword evidence="4" id="KW-1185">Reference proteome</keyword>
<dbReference type="SMART" id="SM00239">
    <property type="entry name" value="C2"/>
    <property type="match status" value="2"/>
</dbReference>
<dbReference type="Gene3D" id="2.60.40.150">
    <property type="entry name" value="C2 domain"/>
    <property type="match status" value="2"/>
</dbReference>
<name>A0A8K1GP86_9PASS</name>
<dbReference type="Proteomes" id="UP000796761">
    <property type="component" value="Unassembled WGS sequence"/>
</dbReference>
<gene>
    <name evidence="3" type="ORF">HGM15179_004368</name>
</gene>
<protein>
    <recommendedName>
        <fullName evidence="2">C2 domain-containing protein</fullName>
    </recommendedName>
</protein>
<dbReference type="CDD" id="cd08692">
    <property type="entry name" value="C2B_Tac2-N"/>
    <property type="match status" value="1"/>
</dbReference>
<dbReference type="InterPro" id="IPR037788">
    <property type="entry name" value="C2B_Tac2-N"/>
</dbReference>
<feature type="compositionally biased region" description="Low complexity" evidence="1">
    <location>
        <begin position="236"/>
        <end position="245"/>
    </location>
</feature>
<dbReference type="PANTHER" id="PTHR46887:SF1">
    <property type="entry name" value="TANDEM C2 DOMAINS NUCLEAR PROTEIN"/>
    <property type="match status" value="1"/>
</dbReference>
<evidence type="ECO:0000313" key="3">
    <source>
        <dbReference type="EMBL" id="TRZ22755.1"/>
    </source>
</evidence>
<dbReference type="CDD" id="cd08684">
    <property type="entry name" value="C2A_Tac2-N"/>
    <property type="match status" value="1"/>
</dbReference>
<comment type="caution">
    <text evidence="3">The sequence shown here is derived from an EMBL/GenBank/DDBJ whole genome shotgun (WGS) entry which is preliminary data.</text>
</comment>
<reference evidence="3" key="1">
    <citation type="submission" date="2019-04" db="EMBL/GenBank/DDBJ databases">
        <title>Genome assembly of Zosterops borbonicus 15179.</title>
        <authorList>
            <person name="Leroy T."/>
            <person name="Anselmetti Y."/>
            <person name="Tilak M.-K."/>
            <person name="Nabholz B."/>
        </authorList>
    </citation>
    <scope>NUCLEOTIDE SEQUENCE</scope>
    <source>
        <strain evidence="3">HGM_15179</strain>
        <tissue evidence="3">Muscle</tissue>
    </source>
</reference>
<dbReference type="InterPro" id="IPR037786">
    <property type="entry name" value="C2A_Tac2-N"/>
</dbReference>
<evidence type="ECO:0000256" key="1">
    <source>
        <dbReference type="SAM" id="MobiDB-lite"/>
    </source>
</evidence>
<proteinExistence type="predicted"/>
<evidence type="ECO:0000259" key="2">
    <source>
        <dbReference type="PROSITE" id="PS50004"/>
    </source>
</evidence>
<dbReference type="InterPro" id="IPR030542">
    <property type="entry name" value="Tac2-N"/>
</dbReference>
<dbReference type="PROSITE" id="PS50004">
    <property type="entry name" value="C2"/>
    <property type="match status" value="2"/>
</dbReference>
<dbReference type="GO" id="GO:0005634">
    <property type="term" value="C:nucleus"/>
    <property type="evidence" value="ECO:0007669"/>
    <property type="project" value="InterPro"/>
</dbReference>
<feature type="region of interest" description="Disordered" evidence="1">
    <location>
        <begin position="234"/>
        <end position="259"/>
    </location>
</feature>
<accession>A0A8K1GP86</accession>
<dbReference type="SUPFAM" id="SSF49562">
    <property type="entry name" value="C2 domain (Calcium/lipid-binding domain, CaLB)"/>
    <property type="match status" value="2"/>
</dbReference>
<organism evidence="3 4">
    <name type="scientific">Zosterops borbonicus</name>
    <dbReference type="NCBI Taxonomy" id="364589"/>
    <lineage>
        <taxon>Eukaryota</taxon>
        <taxon>Metazoa</taxon>
        <taxon>Chordata</taxon>
        <taxon>Craniata</taxon>
        <taxon>Vertebrata</taxon>
        <taxon>Euteleostomi</taxon>
        <taxon>Archelosauria</taxon>
        <taxon>Archosauria</taxon>
        <taxon>Dinosauria</taxon>
        <taxon>Saurischia</taxon>
        <taxon>Theropoda</taxon>
        <taxon>Coelurosauria</taxon>
        <taxon>Aves</taxon>
        <taxon>Neognathae</taxon>
        <taxon>Neoaves</taxon>
        <taxon>Telluraves</taxon>
        <taxon>Australaves</taxon>
        <taxon>Passeriformes</taxon>
        <taxon>Sylvioidea</taxon>
        <taxon>Zosteropidae</taxon>
        <taxon>Zosterops</taxon>
    </lineage>
</organism>
<feature type="region of interest" description="Disordered" evidence="1">
    <location>
        <begin position="1"/>
        <end position="26"/>
    </location>
</feature>
<dbReference type="EMBL" id="SWJQ01000089">
    <property type="protein sequence ID" value="TRZ22755.1"/>
    <property type="molecule type" value="Genomic_DNA"/>
</dbReference>
<feature type="domain" description="C2" evidence="2">
    <location>
        <begin position="389"/>
        <end position="516"/>
    </location>
</feature>
<dbReference type="InterPro" id="IPR035892">
    <property type="entry name" value="C2_domain_sf"/>
</dbReference>